<dbReference type="PANTHER" id="PTHR33643">
    <property type="entry name" value="UREASE ACCESSORY PROTEIN D"/>
    <property type="match status" value="1"/>
</dbReference>
<comment type="subunit">
    <text evidence="3">UreD, UreF and UreG form a complex that acts as a GTP-hydrolysis-dependent molecular chaperone, activating the urease apoprotein by helping to assemble the nickel containing metallocenter of UreC. The UreE protein probably delivers the nickel.</text>
</comment>
<comment type="similarity">
    <text evidence="1 3">Belongs to the UreD family.</text>
</comment>
<dbReference type="KEGG" id="bapi:BBC0122_021690"/>
<dbReference type="HAMAP" id="MF_01384">
    <property type="entry name" value="UreD"/>
    <property type="match status" value="1"/>
</dbReference>
<reference evidence="4 5" key="1">
    <citation type="submission" date="2016-11" db="EMBL/GenBank/DDBJ databases">
        <title>Comparative genomics of Bartonella apis.</title>
        <authorList>
            <person name="Engel P."/>
        </authorList>
    </citation>
    <scope>NUCLEOTIDE SEQUENCE [LARGE SCALE GENOMIC DNA]</scope>
    <source>
        <strain evidence="4 5">BBC0122</strain>
    </source>
</reference>
<keyword evidence="5" id="KW-1185">Reference proteome</keyword>
<dbReference type="EMBL" id="CP015625">
    <property type="protein sequence ID" value="AQT48252.1"/>
    <property type="molecule type" value="Genomic_DNA"/>
</dbReference>
<comment type="function">
    <text evidence="3">Required for maturation of urease via the functional incorporation of the urease nickel metallocenter.</text>
</comment>
<dbReference type="GO" id="GO:0005737">
    <property type="term" value="C:cytoplasm"/>
    <property type="evidence" value="ECO:0007669"/>
    <property type="project" value="UniProtKB-SubCell"/>
</dbReference>
<evidence type="ECO:0000256" key="1">
    <source>
        <dbReference type="ARBA" id="ARBA00007177"/>
    </source>
</evidence>
<proteinExistence type="inferred from homology"/>
<dbReference type="AlphaFoldDB" id="A0A1U9MKM4"/>
<gene>
    <name evidence="3" type="primary">ureD</name>
    <name evidence="4" type="ORF">BBC0122_021690</name>
</gene>
<evidence type="ECO:0000256" key="2">
    <source>
        <dbReference type="ARBA" id="ARBA00023186"/>
    </source>
</evidence>
<dbReference type="InterPro" id="IPR002669">
    <property type="entry name" value="UreD"/>
</dbReference>
<evidence type="ECO:0000313" key="4">
    <source>
        <dbReference type="EMBL" id="AQT48252.1"/>
    </source>
</evidence>
<organism evidence="4 5">
    <name type="scientific">Bartonella choladocola</name>
    <dbReference type="NCBI Taxonomy" id="2750995"/>
    <lineage>
        <taxon>Bacteria</taxon>
        <taxon>Pseudomonadati</taxon>
        <taxon>Pseudomonadota</taxon>
        <taxon>Alphaproteobacteria</taxon>
        <taxon>Hyphomicrobiales</taxon>
        <taxon>Bartonellaceae</taxon>
        <taxon>Bartonella</taxon>
    </lineage>
</organism>
<keyword evidence="3" id="KW-0963">Cytoplasm</keyword>
<dbReference type="STRING" id="1686310.BBC0244_020270"/>
<keyword evidence="3" id="KW-0996">Nickel insertion</keyword>
<dbReference type="GO" id="GO:0016151">
    <property type="term" value="F:nickel cation binding"/>
    <property type="evidence" value="ECO:0007669"/>
    <property type="project" value="UniProtKB-UniRule"/>
</dbReference>
<accession>A0A1U9MKM4</accession>
<dbReference type="Pfam" id="PF01774">
    <property type="entry name" value="UreD"/>
    <property type="match status" value="1"/>
</dbReference>
<comment type="subcellular location">
    <subcellularLocation>
        <location evidence="3">Cytoplasm</location>
    </subcellularLocation>
</comment>
<keyword evidence="2 3" id="KW-0143">Chaperone</keyword>
<dbReference type="Proteomes" id="UP000189632">
    <property type="component" value="Chromosome"/>
</dbReference>
<dbReference type="PANTHER" id="PTHR33643:SF1">
    <property type="entry name" value="UREASE ACCESSORY PROTEIN D"/>
    <property type="match status" value="1"/>
</dbReference>
<protein>
    <recommendedName>
        <fullName evidence="3">Urease accessory protein UreD</fullName>
    </recommendedName>
</protein>
<evidence type="ECO:0000313" key="5">
    <source>
        <dbReference type="Proteomes" id="UP000189632"/>
    </source>
</evidence>
<evidence type="ECO:0000256" key="3">
    <source>
        <dbReference type="HAMAP-Rule" id="MF_01384"/>
    </source>
</evidence>
<sequence>MRRKTVLSKLGDGNLLQNSSLKKAVMQRMEGSASFSTVYKDQRSSLEKLYQSGSLKLRFPLYSDNHFEAVQINTAGGLTGGDKLFWKCELGEKTKATITTQAAEKIYRSLDGMPAEIDISLNLRKNSTLFWLPQETIFFNRGALKRKITVEMEEGAALLLVEAFVFGRKLMGEKVVNGFIDDEWQVRFCDELVHFEAFKINGNILQQSTRPAIFNANQAIATILYIADDYQSHEAAAREIIGQSGGVSAWNGKFLARMIEKDSYSLREKLAPLVKLLTKGADVPKFWSI</sequence>
<name>A0A1U9MKM4_9HYPH</name>